<dbReference type="Proteomes" id="UP000223370">
    <property type="component" value="Unassembled WGS sequence"/>
</dbReference>
<keyword evidence="7" id="KW-1133">Transmembrane helix</keyword>
<evidence type="ECO:0000313" key="8">
    <source>
        <dbReference type="EMBL" id="GAX08099.1"/>
    </source>
</evidence>
<keyword evidence="5 6" id="KW-0449">Lipoprotein</keyword>
<dbReference type="Pfam" id="PF03180">
    <property type="entry name" value="Lipoprotein_9"/>
    <property type="match status" value="1"/>
</dbReference>
<accession>A0A1Z5J2H3</accession>
<dbReference type="GO" id="GO:0016020">
    <property type="term" value="C:membrane"/>
    <property type="evidence" value="ECO:0007669"/>
    <property type="project" value="UniProtKB-SubCell"/>
</dbReference>
<evidence type="ECO:0000256" key="7">
    <source>
        <dbReference type="SAM" id="Phobius"/>
    </source>
</evidence>
<dbReference type="SUPFAM" id="SSF53850">
    <property type="entry name" value="Periplasmic binding protein-like II"/>
    <property type="match status" value="1"/>
</dbReference>
<keyword evidence="3 7" id="KW-0472">Membrane</keyword>
<dbReference type="RefSeq" id="WP_098824549.1">
    <property type="nucleotide sequence ID" value="NZ_BCMJ01000004.1"/>
</dbReference>
<evidence type="ECO:0000313" key="9">
    <source>
        <dbReference type="Proteomes" id="UP000223370"/>
    </source>
</evidence>
<keyword evidence="4" id="KW-0564">Palmitate</keyword>
<dbReference type="InterPro" id="IPR004872">
    <property type="entry name" value="Lipoprotein_NlpA"/>
</dbReference>
<dbReference type="OrthoDB" id="9812878at2"/>
<comment type="similarity">
    <text evidence="6">Belongs to the nlpA lipoprotein family.</text>
</comment>
<reference evidence="8 9" key="1">
    <citation type="submission" date="2015-11" db="EMBL/GenBank/DDBJ databases">
        <title>Draft genome sequences of new species of the genus Lactobacillus isolated from orchardgrass silage.</title>
        <authorList>
            <person name="Tohno M."/>
            <person name="Tanizawa Y."/>
            <person name="Arita M."/>
        </authorList>
    </citation>
    <scope>NUCLEOTIDE SEQUENCE [LARGE SCALE GENOMIC DNA]</scope>
    <source>
        <strain evidence="8 9">IWT5</strain>
    </source>
</reference>
<feature type="transmembrane region" description="Helical" evidence="7">
    <location>
        <begin position="7"/>
        <end position="26"/>
    </location>
</feature>
<comment type="subcellular location">
    <subcellularLocation>
        <location evidence="1">Membrane</location>
        <topology evidence="1">Lipid-anchor</topology>
    </subcellularLocation>
</comment>
<keyword evidence="9" id="KW-1185">Reference proteome</keyword>
<name>A0A1Z5J2H3_9LACO</name>
<gene>
    <name evidence="8" type="primary">metQ_1</name>
    <name evidence="8" type="ORF">IWT5_01251</name>
</gene>
<evidence type="ECO:0000256" key="1">
    <source>
        <dbReference type="ARBA" id="ARBA00004635"/>
    </source>
</evidence>
<keyword evidence="2" id="KW-0732">Signal</keyword>
<proteinExistence type="inferred from homology"/>
<comment type="caution">
    <text evidence="8">The sequence shown here is derived from an EMBL/GenBank/DDBJ whole genome shotgun (WGS) entry which is preliminary data.</text>
</comment>
<dbReference type="Gene3D" id="3.40.190.10">
    <property type="entry name" value="Periplasmic binding protein-like II"/>
    <property type="match status" value="2"/>
</dbReference>
<organism evidence="8 9">
    <name type="scientific">Secundilactobacillus silagincola</name>
    <dbReference type="NCBI Taxonomy" id="1714681"/>
    <lineage>
        <taxon>Bacteria</taxon>
        <taxon>Bacillati</taxon>
        <taxon>Bacillota</taxon>
        <taxon>Bacilli</taxon>
        <taxon>Lactobacillales</taxon>
        <taxon>Lactobacillaceae</taxon>
        <taxon>Secundilactobacillus</taxon>
    </lineage>
</organism>
<evidence type="ECO:0000256" key="5">
    <source>
        <dbReference type="ARBA" id="ARBA00023288"/>
    </source>
</evidence>
<evidence type="ECO:0000256" key="2">
    <source>
        <dbReference type="ARBA" id="ARBA00022729"/>
    </source>
</evidence>
<dbReference type="PIRSF" id="PIRSF002854">
    <property type="entry name" value="MetQ"/>
    <property type="match status" value="1"/>
</dbReference>
<evidence type="ECO:0000256" key="4">
    <source>
        <dbReference type="ARBA" id="ARBA00023139"/>
    </source>
</evidence>
<dbReference type="PANTHER" id="PTHR30429:SF0">
    <property type="entry name" value="METHIONINE-BINDING LIPOPROTEIN METQ"/>
    <property type="match status" value="1"/>
</dbReference>
<keyword evidence="7" id="KW-0812">Transmembrane</keyword>
<sequence length="282" mass="31233">MKKSTKWIVGIIVVVVIVIAGFFSFGGSLSGKQKAQTVTVGRVAPSKGDEAVWSTVAKQAKDKYNITIKYKDFTDYVQPNKAVQNGEIDLNSFQTKQYLDVWNAAHKDSTLTSIGYSITAPLRLYSHKVTNVKDLKKGATIVIDNDAANQGRSLKLLQSAGLIKLNNSVTTPTPSDITSNPKHFKITPIDANQTARQLDDVDAAIVNGGFAMADHVNIKYSIFKEPLNKTNKQYFNVIVATKKNQNKQAYKDVIKAYQTKAVKNQIKKSYGELEQPAWDIKF</sequence>
<dbReference type="EMBL" id="BCMJ01000004">
    <property type="protein sequence ID" value="GAX08099.1"/>
    <property type="molecule type" value="Genomic_DNA"/>
</dbReference>
<evidence type="ECO:0000256" key="6">
    <source>
        <dbReference type="PIRNR" id="PIRNR002854"/>
    </source>
</evidence>
<dbReference type="PANTHER" id="PTHR30429">
    <property type="entry name" value="D-METHIONINE-BINDING LIPOPROTEIN METQ"/>
    <property type="match status" value="1"/>
</dbReference>
<dbReference type="AlphaFoldDB" id="A0A1Z5J2H3"/>
<evidence type="ECO:0000256" key="3">
    <source>
        <dbReference type="ARBA" id="ARBA00023136"/>
    </source>
</evidence>
<protein>
    <recommendedName>
        <fullName evidence="6">Lipoprotein</fullName>
    </recommendedName>
</protein>